<accession>A0A7W9KDS0</accession>
<dbReference type="Proteomes" id="UP000585638">
    <property type="component" value="Unassembled WGS sequence"/>
</dbReference>
<feature type="transmembrane region" description="Helical" evidence="1">
    <location>
        <begin position="51"/>
        <end position="73"/>
    </location>
</feature>
<protein>
    <submittedName>
        <fullName evidence="2">Energy-converting hydrogenase Eha subunit A</fullName>
    </submittedName>
</protein>
<proteinExistence type="predicted"/>
<dbReference type="EMBL" id="JACHIR010000001">
    <property type="protein sequence ID" value="MBB5890575.1"/>
    <property type="molecule type" value="Genomic_DNA"/>
</dbReference>
<dbReference type="RefSeq" id="WP_184860119.1">
    <property type="nucleotide sequence ID" value="NZ_BAAAWY010000064.1"/>
</dbReference>
<keyword evidence="3" id="KW-1185">Reference proteome</keyword>
<comment type="caution">
    <text evidence="2">The sequence shown here is derived from an EMBL/GenBank/DDBJ whole genome shotgun (WGS) entry which is preliminary data.</text>
</comment>
<sequence>MLDAVRYEFVRLRSLRSTWVLFGTGPVIQFLFAFIWATHHDLPVQTRFDNAFLGLFLVLALLPAMAVGVAAFGHEYRYRTIVTTTLTLRTPARILGAKAITIALFGAVSGAALVAVTLLAEAVGGEPFTDGAAIGQAFAGAVVFAVLSSLLGLGVAAVSRNATVALVAMIGFPTIIETLLALAKVDASLIPFASAARLITTGHWTSPLALLVLAAVFLAASWLTLRRRDA</sequence>
<feature type="transmembrane region" description="Helical" evidence="1">
    <location>
        <begin position="94"/>
        <end position="120"/>
    </location>
</feature>
<feature type="transmembrane region" description="Helical" evidence="1">
    <location>
        <begin position="164"/>
        <end position="183"/>
    </location>
</feature>
<reference evidence="2 3" key="1">
    <citation type="submission" date="2020-08" db="EMBL/GenBank/DDBJ databases">
        <title>Sequencing the genomes of 1000 actinobacteria strains.</title>
        <authorList>
            <person name="Klenk H.-P."/>
        </authorList>
    </citation>
    <scope>NUCLEOTIDE SEQUENCE [LARGE SCALE GENOMIC DNA]</scope>
    <source>
        <strain evidence="2 3">DSM 43851</strain>
    </source>
</reference>
<keyword evidence="1" id="KW-0812">Transmembrane</keyword>
<organism evidence="2 3">
    <name type="scientific">Kutzneria kofuensis</name>
    <dbReference type="NCBI Taxonomy" id="103725"/>
    <lineage>
        <taxon>Bacteria</taxon>
        <taxon>Bacillati</taxon>
        <taxon>Actinomycetota</taxon>
        <taxon>Actinomycetes</taxon>
        <taxon>Pseudonocardiales</taxon>
        <taxon>Pseudonocardiaceae</taxon>
        <taxon>Kutzneria</taxon>
    </lineage>
</organism>
<evidence type="ECO:0000313" key="3">
    <source>
        <dbReference type="Proteomes" id="UP000585638"/>
    </source>
</evidence>
<evidence type="ECO:0000256" key="1">
    <source>
        <dbReference type="SAM" id="Phobius"/>
    </source>
</evidence>
<gene>
    <name evidence="2" type="ORF">BJ998_001771</name>
</gene>
<feature type="transmembrane region" description="Helical" evidence="1">
    <location>
        <begin position="20"/>
        <end position="39"/>
    </location>
</feature>
<feature type="transmembrane region" description="Helical" evidence="1">
    <location>
        <begin position="132"/>
        <end position="157"/>
    </location>
</feature>
<evidence type="ECO:0000313" key="2">
    <source>
        <dbReference type="EMBL" id="MBB5890575.1"/>
    </source>
</evidence>
<keyword evidence="1" id="KW-1133">Transmembrane helix</keyword>
<feature type="transmembrane region" description="Helical" evidence="1">
    <location>
        <begin position="203"/>
        <end position="225"/>
    </location>
</feature>
<dbReference type="AlphaFoldDB" id="A0A7W9KDS0"/>
<name>A0A7W9KDS0_9PSEU</name>
<keyword evidence="1" id="KW-0472">Membrane</keyword>